<comment type="caution">
    <text evidence="2">The sequence shown here is derived from an EMBL/GenBank/DDBJ whole genome shotgun (WGS) entry which is preliminary data.</text>
</comment>
<dbReference type="EMBL" id="BLLF01002121">
    <property type="protein sequence ID" value="GFH22782.1"/>
    <property type="molecule type" value="Genomic_DNA"/>
</dbReference>
<protein>
    <submittedName>
        <fullName evidence="2">Uncharacterized protein</fullName>
    </submittedName>
</protein>
<feature type="compositionally biased region" description="Low complexity" evidence="1">
    <location>
        <begin position="55"/>
        <end position="65"/>
    </location>
</feature>
<keyword evidence="3" id="KW-1185">Reference proteome</keyword>
<gene>
    <name evidence="2" type="ORF">HaLaN_20295</name>
</gene>
<reference evidence="2 3" key="1">
    <citation type="submission" date="2020-02" db="EMBL/GenBank/DDBJ databases">
        <title>Draft genome sequence of Haematococcus lacustris strain NIES-144.</title>
        <authorList>
            <person name="Morimoto D."/>
            <person name="Nakagawa S."/>
            <person name="Yoshida T."/>
            <person name="Sawayama S."/>
        </authorList>
    </citation>
    <scope>NUCLEOTIDE SEQUENCE [LARGE SCALE GENOMIC DNA]</scope>
    <source>
        <strain evidence="2 3">NIES-144</strain>
    </source>
</reference>
<proteinExistence type="predicted"/>
<dbReference type="Proteomes" id="UP000485058">
    <property type="component" value="Unassembled WGS sequence"/>
</dbReference>
<evidence type="ECO:0000313" key="2">
    <source>
        <dbReference type="EMBL" id="GFH22782.1"/>
    </source>
</evidence>
<feature type="region of interest" description="Disordered" evidence="1">
    <location>
        <begin position="37"/>
        <end position="65"/>
    </location>
</feature>
<evidence type="ECO:0000256" key="1">
    <source>
        <dbReference type="SAM" id="MobiDB-lite"/>
    </source>
</evidence>
<dbReference type="AlphaFoldDB" id="A0A6A0A1D7"/>
<organism evidence="2 3">
    <name type="scientific">Haematococcus lacustris</name>
    <name type="common">Green alga</name>
    <name type="synonym">Haematococcus pluvialis</name>
    <dbReference type="NCBI Taxonomy" id="44745"/>
    <lineage>
        <taxon>Eukaryota</taxon>
        <taxon>Viridiplantae</taxon>
        <taxon>Chlorophyta</taxon>
        <taxon>core chlorophytes</taxon>
        <taxon>Chlorophyceae</taxon>
        <taxon>CS clade</taxon>
        <taxon>Chlamydomonadales</taxon>
        <taxon>Haematococcaceae</taxon>
        <taxon>Haematococcus</taxon>
    </lineage>
</organism>
<accession>A0A6A0A1D7</accession>
<name>A0A6A0A1D7_HAELA</name>
<feature type="region of interest" description="Disordered" evidence="1">
    <location>
        <begin position="272"/>
        <end position="301"/>
    </location>
</feature>
<sequence>MERSGVAGHHAPVSVAHLQAELAVMRARCAALETALEASASSPRATPLSTPPAAGPQASAASRPAVQEEFNQAFNDSWQEWKEGKSDMDMDMDWVSLPAGHPDCVHRPQLPDARTCTVESVRRGSEEHGVRSGLSYFEYDAQRGPRSDPFAWQWKAVFVSSKFAAMMGQSDQQRTISSMNNSMNVSVPLSIDEVLGSAGGVPALHDKLCMRPSACQVIDWSVHRDDHYGNHNEMLDPHNGKRSSASVGLALASLHPRTSFCMAEACGPEPPPDASPHVPVCAPGSPGPQVHPSHGQHPGHLRGCAVPEPRLSGNVWLPSASCLNVCP</sequence>
<evidence type="ECO:0000313" key="3">
    <source>
        <dbReference type="Proteomes" id="UP000485058"/>
    </source>
</evidence>